<dbReference type="PANTHER" id="PTHR30625">
    <property type="entry name" value="PROTEIN TOLQ"/>
    <property type="match status" value="1"/>
</dbReference>
<keyword evidence="17" id="KW-1185">Reference proteome</keyword>
<evidence type="ECO:0000256" key="13">
    <source>
        <dbReference type="SAM" id="MobiDB-lite"/>
    </source>
</evidence>
<dbReference type="InterPro" id="IPR002898">
    <property type="entry name" value="MotA_ExbB_proton_chnl"/>
</dbReference>
<sequence length="320" mass="33568">MDIEEKVLIADTGYVKSRHSGRYHLAAMMLLLTTVMTVASGAGAHSAGSDGGDRLAVSDSMSPDTPASPKVADEWPTKTNSSSPSPTSELSISALLGRADFVVQLVMGLLVLASVACWTIFLTKLFELSRARRRLAAALEALMRLRLLGDCRAPQIAQGAVGRSRVIARLIDAANSERELSEGLIMDGSIVDRYALRAAEIIRDDARRIAAGAALLATIGATAPFIGLFGTVWGIMNSFVGIARAQTTNLAVVAPGIAEALLATAMGLVAAIPAVIFYNLVARSTKAYGEEASEGSGAVVRLLSRELSQPAQCFPARAAE</sequence>
<evidence type="ECO:0000256" key="10">
    <source>
        <dbReference type="ARBA" id="ARBA00023136"/>
    </source>
</evidence>
<feature type="domain" description="MotA/TolQ/ExbB proton channel" evidence="15">
    <location>
        <begin position="181"/>
        <end position="287"/>
    </location>
</feature>
<keyword evidence="7 14" id="KW-0812">Transmembrane</keyword>
<evidence type="ECO:0000259" key="15">
    <source>
        <dbReference type="Pfam" id="PF01618"/>
    </source>
</evidence>
<proteinExistence type="inferred from homology"/>
<evidence type="ECO:0000256" key="2">
    <source>
        <dbReference type="ARBA" id="ARBA00011471"/>
    </source>
</evidence>
<evidence type="ECO:0000256" key="8">
    <source>
        <dbReference type="ARBA" id="ARBA00022927"/>
    </source>
</evidence>
<feature type="region of interest" description="Disordered" evidence="13">
    <location>
        <begin position="43"/>
        <end position="87"/>
    </location>
</feature>
<dbReference type="InterPro" id="IPR050790">
    <property type="entry name" value="ExbB/TolQ_transport"/>
</dbReference>
<evidence type="ECO:0000256" key="6">
    <source>
        <dbReference type="ARBA" id="ARBA00022519"/>
    </source>
</evidence>
<dbReference type="EMBL" id="JAATTO010000030">
    <property type="protein sequence ID" value="MBC9980779.1"/>
    <property type="molecule type" value="Genomic_DNA"/>
</dbReference>
<evidence type="ECO:0000256" key="3">
    <source>
        <dbReference type="ARBA" id="ARBA00022093"/>
    </source>
</evidence>
<evidence type="ECO:0000256" key="5">
    <source>
        <dbReference type="ARBA" id="ARBA00022475"/>
    </source>
</evidence>
<dbReference type="Pfam" id="PF01618">
    <property type="entry name" value="MotA_ExbB"/>
    <property type="match status" value="1"/>
</dbReference>
<feature type="transmembrane region" description="Helical" evidence="14">
    <location>
        <begin position="213"/>
        <end position="236"/>
    </location>
</feature>
<evidence type="ECO:0000256" key="14">
    <source>
        <dbReference type="SAM" id="Phobius"/>
    </source>
</evidence>
<feature type="transmembrane region" description="Helical" evidence="14">
    <location>
        <begin position="256"/>
        <end position="281"/>
    </location>
</feature>
<comment type="function">
    <text evidence="11">Involved in the TonB-dependent energy-dependent transport of various receptor-bound substrates. Protects ExbD from proteolytic degradation and functionally stabilizes TonB.</text>
</comment>
<evidence type="ECO:0000256" key="12">
    <source>
        <dbReference type="RuleBase" id="RU004057"/>
    </source>
</evidence>
<evidence type="ECO:0000313" key="17">
    <source>
        <dbReference type="Proteomes" id="UP000639516"/>
    </source>
</evidence>
<feature type="compositionally biased region" description="Low complexity" evidence="13">
    <location>
        <begin position="77"/>
        <end position="87"/>
    </location>
</feature>
<evidence type="ECO:0000256" key="4">
    <source>
        <dbReference type="ARBA" id="ARBA00022448"/>
    </source>
</evidence>
<keyword evidence="9 14" id="KW-1133">Transmembrane helix</keyword>
<comment type="subunit">
    <text evidence="2">The accessory proteins ExbB and ExbD seem to form a complex with TonB.</text>
</comment>
<keyword evidence="5" id="KW-1003">Cell membrane</keyword>
<name>A0ABR7U9N4_9BRAD</name>
<feature type="transmembrane region" description="Helical" evidence="14">
    <location>
        <begin position="25"/>
        <end position="44"/>
    </location>
</feature>
<comment type="similarity">
    <text evidence="12">Belongs to the exbB/tolQ family.</text>
</comment>
<comment type="caution">
    <text evidence="16">The sequence shown here is derived from an EMBL/GenBank/DDBJ whole genome shotgun (WGS) entry which is preliminary data.</text>
</comment>
<evidence type="ECO:0000256" key="7">
    <source>
        <dbReference type="ARBA" id="ARBA00022692"/>
    </source>
</evidence>
<evidence type="ECO:0000313" key="16">
    <source>
        <dbReference type="EMBL" id="MBC9980779.1"/>
    </source>
</evidence>
<evidence type="ECO:0000256" key="1">
    <source>
        <dbReference type="ARBA" id="ARBA00004429"/>
    </source>
</evidence>
<evidence type="ECO:0000256" key="9">
    <source>
        <dbReference type="ARBA" id="ARBA00022989"/>
    </source>
</evidence>
<keyword evidence="8 12" id="KW-0653">Protein transport</keyword>
<dbReference type="PANTHER" id="PTHR30625:SF16">
    <property type="entry name" value="BIOPOLYMER TRANSPORT PROTEIN EXBB"/>
    <property type="match status" value="1"/>
</dbReference>
<reference evidence="16 17" key="1">
    <citation type="journal article" date="2020" name="Arch. Microbiol.">
        <title>Bradyrhizobium campsiandrae sp. nov., a nitrogen-fixing bacterial strain isolated from a native leguminous tree from the Amazon adapted to flooded conditions.</title>
        <authorList>
            <person name="Cabral Michel D."/>
            <person name="Martins da Costa E."/>
            <person name="Azarias Guimaraes A."/>
            <person name="Soares de Carvalho T."/>
            <person name="Santos de Castro Caputo P."/>
            <person name="Willems A."/>
            <person name="de Souza Moreira F.M."/>
        </authorList>
    </citation>
    <scope>NUCLEOTIDE SEQUENCE [LARGE SCALE GENOMIC DNA]</scope>
    <source>
        <strain evidence="17">INPA 384B</strain>
    </source>
</reference>
<evidence type="ECO:0000256" key="11">
    <source>
        <dbReference type="ARBA" id="ARBA00024816"/>
    </source>
</evidence>
<feature type="transmembrane region" description="Helical" evidence="14">
    <location>
        <begin position="101"/>
        <end position="126"/>
    </location>
</feature>
<dbReference type="InterPro" id="IPR014164">
    <property type="entry name" value="TonB_ExbB_1"/>
</dbReference>
<gene>
    <name evidence="16" type="primary">exbB</name>
    <name evidence="16" type="ORF">HA482_21490</name>
</gene>
<accession>A0ABR7U9N4</accession>
<keyword evidence="4 12" id="KW-0813">Transport</keyword>
<comment type="subcellular location">
    <subcellularLocation>
        <location evidence="1">Cell inner membrane</location>
        <topology evidence="1">Multi-pass membrane protein</topology>
    </subcellularLocation>
    <subcellularLocation>
        <location evidence="12">Membrane</location>
        <topology evidence="12">Multi-pass membrane protein</topology>
    </subcellularLocation>
</comment>
<keyword evidence="10 14" id="KW-0472">Membrane</keyword>
<protein>
    <recommendedName>
        <fullName evidence="3">Biopolymer transport protein ExbB</fullName>
    </recommendedName>
</protein>
<dbReference type="Proteomes" id="UP000639516">
    <property type="component" value="Unassembled WGS sequence"/>
</dbReference>
<dbReference type="RefSeq" id="WP_188102215.1">
    <property type="nucleotide sequence ID" value="NZ_JAANIH010000025.1"/>
</dbReference>
<dbReference type="NCBIfam" id="TIGR02797">
    <property type="entry name" value="exbB"/>
    <property type="match status" value="1"/>
</dbReference>
<keyword evidence="6" id="KW-0997">Cell inner membrane</keyword>
<organism evidence="16 17">
    <name type="scientific">Bradyrhizobium campsiandrae</name>
    <dbReference type="NCBI Taxonomy" id="1729892"/>
    <lineage>
        <taxon>Bacteria</taxon>
        <taxon>Pseudomonadati</taxon>
        <taxon>Pseudomonadota</taxon>
        <taxon>Alphaproteobacteria</taxon>
        <taxon>Hyphomicrobiales</taxon>
        <taxon>Nitrobacteraceae</taxon>
        <taxon>Bradyrhizobium</taxon>
    </lineage>
</organism>